<accession>A0A7X3SQY5</accession>
<keyword evidence="2" id="KW-1185">Reference proteome</keyword>
<evidence type="ECO:0000313" key="1">
    <source>
        <dbReference type="EMBL" id="MXQ13982.1"/>
    </source>
</evidence>
<organism evidence="1 2">
    <name type="scientific">Microvirga makkahensis</name>
    <dbReference type="NCBI Taxonomy" id="1128670"/>
    <lineage>
        <taxon>Bacteria</taxon>
        <taxon>Pseudomonadati</taxon>
        <taxon>Pseudomonadota</taxon>
        <taxon>Alphaproteobacteria</taxon>
        <taxon>Hyphomicrobiales</taxon>
        <taxon>Methylobacteriaceae</taxon>
        <taxon>Microvirga</taxon>
    </lineage>
</organism>
<sequence length="169" mass="18306">MIPTDFLHLPVPTRPSDREAARRAEEASKLFGGSARVKGLGLNFRAPDTAQAKTSGMASTMDLYAPVIRAEDAKREEIARRMDALPSHIAALPQKEPGLGVDALEALAVIERSSKAMGGQSVAVTRGDIARAIKCAPERAETIISDLERRKLLRRQVTAGVLDYFTVQL</sequence>
<dbReference type="OrthoDB" id="9790710at2"/>
<protein>
    <submittedName>
        <fullName evidence="1">Uncharacterized protein</fullName>
    </submittedName>
</protein>
<dbReference type="EMBL" id="WURB01000024">
    <property type="protein sequence ID" value="MXQ13982.1"/>
    <property type="molecule type" value="Genomic_DNA"/>
</dbReference>
<dbReference type="Proteomes" id="UP000436483">
    <property type="component" value="Unassembled WGS sequence"/>
</dbReference>
<comment type="caution">
    <text evidence="1">The sequence shown here is derived from an EMBL/GenBank/DDBJ whole genome shotgun (WGS) entry which is preliminary data.</text>
</comment>
<reference evidence="1 2" key="1">
    <citation type="submission" date="2019-12" db="EMBL/GenBank/DDBJ databases">
        <authorList>
            <person name="Yuan C.-G."/>
        </authorList>
    </citation>
    <scope>NUCLEOTIDE SEQUENCE [LARGE SCALE GENOMIC DNA]</scope>
    <source>
        <strain evidence="1 2">KCTC 23863</strain>
    </source>
</reference>
<gene>
    <name evidence="1" type="ORF">GR328_21475</name>
</gene>
<evidence type="ECO:0000313" key="2">
    <source>
        <dbReference type="Proteomes" id="UP000436483"/>
    </source>
</evidence>
<proteinExistence type="predicted"/>
<reference evidence="1 2" key="2">
    <citation type="submission" date="2020-01" db="EMBL/GenBank/DDBJ databases">
        <title>Microvirga sp. nov., an arsenate reduction bacterium isolated from Tibet hotspring sediments.</title>
        <authorList>
            <person name="Xian W.-D."/>
            <person name="Li W.-J."/>
        </authorList>
    </citation>
    <scope>NUCLEOTIDE SEQUENCE [LARGE SCALE GENOMIC DNA]</scope>
    <source>
        <strain evidence="1 2">KCTC 23863</strain>
    </source>
</reference>
<dbReference type="RefSeq" id="WP_160887480.1">
    <property type="nucleotide sequence ID" value="NZ_WURB01000024.1"/>
</dbReference>
<name>A0A7X3SQY5_9HYPH</name>
<dbReference type="AlphaFoldDB" id="A0A7X3SQY5"/>